<dbReference type="EMBL" id="UZAI01004327">
    <property type="protein sequence ID" value="VDO85630.1"/>
    <property type="molecule type" value="Genomic_DNA"/>
</dbReference>
<organism evidence="1 2">
    <name type="scientific">Schistosoma margrebowiei</name>
    <dbReference type="NCBI Taxonomy" id="48269"/>
    <lineage>
        <taxon>Eukaryota</taxon>
        <taxon>Metazoa</taxon>
        <taxon>Spiralia</taxon>
        <taxon>Lophotrochozoa</taxon>
        <taxon>Platyhelminthes</taxon>
        <taxon>Trematoda</taxon>
        <taxon>Digenea</taxon>
        <taxon>Strigeidida</taxon>
        <taxon>Schistosomatoidea</taxon>
        <taxon>Schistosomatidae</taxon>
        <taxon>Schistosoma</taxon>
    </lineage>
</organism>
<name>A0A183LZR4_9TREM</name>
<accession>A0A183LZR4</accession>
<dbReference type="AlphaFoldDB" id="A0A183LZR4"/>
<proteinExistence type="predicted"/>
<protein>
    <submittedName>
        <fullName evidence="1">Uncharacterized protein</fullName>
    </submittedName>
</protein>
<gene>
    <name evidence="1" type="ORF">SMRZ_LOCUS9287</name>
</gene>
<keyword evidence="2" id="KW-1185">Reference proteome</keyword>
<evidence type="ECO:0000313" key="2">
    <source>
        <dbReference type="Proteomes" id="UP000277204"/>
    </source>
</evidence>
<dbReference type="Proteomes" id="UP000277204">
    <property type="component" value="Unassembled WGS sequence"/>
</dbReference>
<evidence type="ECO:0000313" key="1">
    <source>
        <dbReference type="EMBL" id="VDO85630.1"/>
    </source>
</evidence>
<sequence>MIHIAEDRIGVLDLTGKARQEAGPIRTLDCSNGFWRH</sequence>
<reference evidence="1 2" key="1">
    <citation type="submission" date="2018-11" db="EMBL/GenBank/DDBJ databases">
        <authorList>
            <consortium name="Pathogen Informatics"/>
        </authorList>
    </citation>
    <scope>NUCLEOTIDE SEQUENCE [LARGE SCALE GENOMIC DNA]</scope>
    <source>
        <strain evidence="1 2">Zambia</strain>
    </source>
</reference>